<comment type="caution">
    <text evidence="1">The sequence shown here is derived from an EMBL/GenBank/DDBJ whole genome shotgun (WGS) entry which is preliminary data.</text>
</comment>
<organism evidence="1">
    <name type="scientific">uncultured bacterium</name>
    <name type="common">gcode 4</name>
    <dbReference type="NCBI Taxonomy" id="1234023"/>
    <lineage>
        <taxon>Bacteria</taxon>
        <taxon>environmental samples</taxon>
    </lineage>
</organism>
<dbReference type="EMBL" id="AMFJ01000278">
    <property type="protein sequence ID" value="EKE28843.1"/>
    <property type="molecule type" value="Genomic_DNA"/>
</dbReference>
<protein>
    <submittedName>
        <fullName evidence="1">Uncharacterized protein</fullName>
    </submittedName>
</protein>
<proteinExistence type="predicted"/>
<evidence type="ECO:0000313" key="1">
    <source>
        <dbReference type="EMBL" id="EKE28843.1"/>
    </source>
</evidence>
<accession>K2G0R5</accession>
<reference evidence="1" key="1">
    <citation type="journal article" date="2012" name="Science">
        <title>Fermentation, hydrogen, and sulfur metabolism in multiple uncultivated bacterial phyla.</title>
        <authorList>
            <person name="Wrighton K.C."/>
            <person name="Thomas B.C."/>
            <person name="Sharon I."/>
            <person name="Miller C.S."/>
            <person name="Castelle C.J."/>
            <person name="VerBerkmoes N.C."/>
            <person name="Wilkins M.J."/>
            <person name="Hettich R.L."/>
            <person name="Lipton M.S."/>
            <person name="Williams K.H."/>
            <person name="Long P.E."/>
            <person name="Banfield J.F."/>
        </authorList>
    </citation>
    <scope>NUCLEOTIDE SEQUENCE [LARGE SCALE GENOMIC DNA]</scope>
</reference>
<gene>
    <name evidence="1" type="ORF">ACD_3C00004G0001</name>
</gene>
<name>K2G0R5_9BACT</name>
<dbReference type="AlphaFoldDB" id="K2G0R5"/>
<sequence>MTLRQTHREKFPGRREILQEIWESFELSELQRTRKELVALILNWNI</sequence>